<evidence type="ECO:0000259" key="2">
    <source>
        <dbReference type="Pfam" id="PF02541"/>
    </source>
</evidence>
<reference evidence="4 5" key="1">
    <citation type="journal article" date="2020" name="Arch. Microbiol.">
        <title>The genome sequence of the giant phototrophic gammaproteobacterium Thiospirillum jenense gives insight into its physiological properties and phylogenetic relationships.</title>
        <authorList>
            <person name="Imhoff J.F."/>
            <person name="Meyer T.E."/>
            <person name="Kyndt J.A."/>
        </authorList>
    </citation>
    <scope>NUCLEOTIDE SEQUENCE [LARGE SCALE GENOMIC DNA]</scope>
    <source>
        <strain evidence="4 5">DSM 216</strain>
    </source>
</reference>
<dbReference type="FunFam" id="3.30.420.150:FF:000001">
    <property type="entry name" value="Guanosine-5'-triphosphate,3'-diphosphate pyrophosphatase"/>
    <property type="match status" value="1"/>
</dbReference>
<keyword evidence="1" id="KW-0378">Hydrolase</keyword>
<dbReference type="InterPro" id="IPR003695">
    <property type="entry name" value="Ppx_GppA_N"/>
</dbReference>
<name>A0A839HCV2_9GAMM</name>
<evidence type="ECO:0000259" key="3">
    <source>
        <dbReference type="Pfam" id="PF21447"/>
    </source>
</evidence>
<dbReference type="FunFam" id="3.30.420.40:FF:000023">
    <property type="entry name" value="Guanosine-5'-triphosphate,3'-diphosphate pyrophosphatase"/>
    <property type="match status" value="1"/>
</dbReference>
<feature type="domain" description="Ppx/GppA phosphatase N-terminal" evidence="2">
    <location>
        <begin position="17"/>
        <end position="301"/>
    </location>
</feature>
<keyword evidence="5" id="KW-1185">Reference proteome</keyword>
<dbReference type="Gene3D" id="1.10.3210.10">
    <property type="entry name" value="Hypothetical protein af1432"/>
    <property type="match status" value="1"/>
</dbReference>
<proteinExistence type="predicted"/>
<dbReference type="AlphaFoldDB" id="A0A839HCV2"/>
<comment type="caution">
    <text evidence="4">The sequence shown here is derived from an EMBL/GenBank/DDBJ whole genome shotgun (WGS) entry which is preliminary data.</text>
</comment>
<dbReference type="Pfam" id="PF02541">
    <property type="entry name" value="Ppx-GppA"/>
    <property type="match status" value="1"/>
</dbReference>
<dbReference type="Proteomes" id="UP000548632">
    <property type="component" value="Unassembled WGS sequence"/>
</dbReference>
<dbReference type="InterPro" id="IPR030673">
    <property type="entry name" value="PyroPPase_GppA_Ppx"/>
</dbReference>
<dbReference type="EMBL" id="JABVCQ010000017">
    <property type="protein sequence ID" value="MBB1126344.1"/>
    <property type="molecule type" value="Genomic_DNA"/>
</dbReference>
<organism evidence="4 5">
    <name type="scientific">Thiospirillum jenense</name>
    <dbReference type="NCBI Taxonomy" id="1653858"/>
    <lineage>
        <taxon>Bacteria</taxon>
        <taxon>Pseudomonadati</taxon>
        <taxon>Pseudomonadota</taxon>
        <taxon>Gammaproteobacteria</taxon>
        <taxon>Chromatiales</taxon>
        <taxon>Chromatiaceae</taxon>
        <taxon>Thiospirillum</taxon>
    </lineage>
</organism>
<dbReference type="Gene3D" id="3.30.420.150">
    <property type="entry name" value="Exopolyphosphatase. Domain 2"/>
    <property type="match status" value="1"/>
</dbReference>
<protein>
    <submittedName>
        <fullName evidence="4">Ppx/GppA family phosphatase</fullName>
    </submittedName>
</protein>
<gene>
    <name evidence="4" type="ORF">HUK38_08870</name>
</gene>
<dbReference type="RefSeq" id="WP_182583974.1">
    <property type="nucleotide sequence ID" value="NZ_JABVCQ010000017.1"/>
</dbReference>
<dbReference type="CDD" id="cd24053">
    <property type="entry name" value="ASKHA_NBD_EcPPX-GppA-like"/>
    <property type="match status" value="1"/>
</dbReference>
<sequence length="495" mass="55360">MTRFAAVDLGSNSFHLVIARSDGGTLQVLDRYKESVRLGEGLTDDKRLTPEVEQRALACLERMGQQLRDMRSSRVRIVGTNTLRQLRRDSRFIERAELALGHSVEVIAGREEARLIYLGVAHGLAIGDEKRLVVDIGGGSTELIVGQGFTPLLRESLHIGCVSLTRRFFANDRITARAMEKAELNCALELRPVRELFRQSGWHTATGSSGTIRAIAAVLAAEGWSNDDDSINAEGLLRLREAMINTGRVSAIHFKGLTEDRRPVFAGGVAVLRAIFLNLDIKRMRVSDQALREGLLYEMLGRIQHEDVRERTVMTFCRRFDVDKDHAERVSQTALALFAQLRLPWQLNDPNAPKLLSWAAHLHEIGLAVAHSQYQKHGAYLLSHADLSGFTRSEQDVLATLVLGHRRKLPMDTFMSLSGTARECTRHLCVILRLAVLIHRGRSASAKPTPEVIAQNEHLTLMFPTGWLATHPLTRLELEEEAQRLITAGINLEFF</sequence>
<dbReference type="SUPFAM" id="SSF109604">
    <property type="entry name" value="HD-domain/PDEase-like"/>
    <property type="match status" value="1"/>
</dbReference>
<dbReference type="InterPro" id="IPR048950">
    <property type="entry name" value="Ppx_GppA_C"/>
</dbReference>
<dbReference type="InterPro" id="IPR050273">
    <property type="entry name" value="GppA/Ppx_hydrolase"/>
</dbReference>
<dbReference type="PANTHER" id="PTHR30005">
    <property type="entry name" value="EXOPOLYPHOSPHATASE"/>
    <property type="match status" value="1"/>
</dbReference>
<evidence type="ECO:0000313" key="4">
    <source>
        <dbReference type="EMBL" id="MBB1126344.1"/>
    </source>
</evidence>
<dbReference type="Gene3D" id="3.30.420.40">
    <property type="match status" value="1"/>
</dbReference>
<accession>A0A839HCV2</accession>
<dbReference type="PANTHER" id="PTHR30005:SF14">
    <property type="entry name" value="EXOPOLYPHOSPHATASE"/>
    <property type="match status" value="1"/>
</dbReference>
<evidence type="ECO:0000256" key="1">
    <source>
        <dbReference type="ARBA" id="ARBA00022801"/>
    </source>
</evidence>
<dbReference type="Pfam" id="PF21447">
    <property type="entry name" value="Ppx-GppA_III"/>
    <property type="match status" value="1"/>
</dbReference>
<dbReference type="PIRSF" id="PIRSF001267">
    <property type="entry name" value="Pyrophosphatase_GppA_Ppx"/>
    <property type="match status" value="1"/>
</dbReference>
<feature type="domain" description="Ppx/GppA phosphatase C-terminal" evidence="3">
    <location>
        <begin position="308"/>
        <end position="481"/>
    </location>
</feature>
<dbReference type="GO" id="GO:0006798">
    <property type="term" value="P:polyphosphate catabolic process"/>
    <property type="evidence" value="ECO:0007669"/>
    <property type="project" value="TreeGrafter"/>
</dbReference>
<evidence type="ECO:0000313" key="5">
    <source>
        <dbReference type="Proteomes" id="UP000548632"/>
    </source>
</evidence>
<dbReference type="GO" id="GO:0004309">
    <property type="term" value="F:exopolyphosphatase activity"/>
    <property type="evidence" value="ECO:0007669"/>
    <property type="project" value="TreeGrafter"/>
</dbReference>
<dbReference type="SUPFAM" id="SSF53067">
    <property type="entry name" value="Actin-like ATPase domain"/>
    <property type="match status" value="2"/>
</dbReference>
<dbReference type="InterPro" id="IPR043129">
    <property type="entry name" value="ATPase_NBD"/>
</dbReference>